<reference evidence="8" key="1">
    <citation type="submission" date="2021-04" db="EMBL/GenBank/DDBJ databases">
        <authorList>
            <consortium name="Molecular Ecology Group"/>
        </authorList>
    </citation>
    <scope>NUCLEOTIDE SEQUENCE</scope>
</reference>
<feature type="compositionally biased region" description="Polar residues" evidence="5">
    <location>
        <begin position="865"/>
        <end position="886"/>
    </location>
</feature>
<evidence type="ECO:0000259" key="7">
    <source>
        <dbReference type="Pfam" id="PF20811"/>
    </source>
</evidence>
<dbReference type="GO" id="GO:0006282">
    <property type="term" value="P:regulation of DNA repair"/>
    <property type="evidence" value="ECO:0007669"/>
    <property type="project" value="InterPro"/>
</dbReference>
<evidence type="ECO:0000256" key="3">
    <source>
        <dbReference type="ARBA" id="ARBA00022801"/>
    </source>
</evidence>
<feature type="compositionally biased region" description="Polar residues" evidence="5">
    <location>
        <begin position="804"/>
        <end position="826"/>
    </location>
</feature>
<feature type="compositionally biased region" description="Low complexity" evidence="5">
    <location>
        <begin position="518"/>
        <end position="540"/>
    </location>
</feature>
<dbReference type="Pfam" id="PF20811">
    <property type="entry name" value="PARG_cat_N"/>
    <property type="match status" value="1"/>
</dbReference>
<feature type="region of interest" description="Disordered" evidence="5">
    <location>
        <begin position="804"/>
        <end position="886"/>
    </location>
</feature>
<evidence type="ECO:0000256" key="2">
    <source>
        <dbReference type="ARBA" id="ARBA00012255"/>
    </source>
</evidence>
<feature type="region of interest" description="Disordered" evidence="5">
    <location>
        <begin position="428"/>
        <end position="651"/>
    </location>
</feature>
<feature type="region of interest" description="Disordered" evidence="5">
    <location>
        <begin position="765"/>
        <end position="785"/>
    </location>
</feature>
<dbReference type="InterPro" id="IPR007724">
    <property type="entry name" value="Poly_GlycHdrlase"/>
</dbReference>
<evidence type="ECO:0000256" key="5">
    <source>
        <dbReference type="SAM" id="MobiDB-lite"/>
    </source>
</evidence>
<keyword evidence="9" id="KW-1185">Reference proteome</keyword>
<sequence>MDTSVVSLPPDLPSWPLVKELLQDLQGRLINENISDQVTSETVYNTIQSERPWSGAKDSLIKRFKSQIHSNAQKKLDPTCIWFGLLKYLRKVSRDERDKFLYTVLPNIIEFAVGIEDCRPEGSLQISRQQHGGSVKLSRLFVCSVVACYFLCLFPETKRESSTMNIINFTAFFKHLPHPSQVAKLRCVLHYFECMMERGTGVQGNILFCRKVASPDWMLTFDELRQCELKLCPLRIHTEGAIEDSGPDTIQVCFGNKSIGGGVLGRSVVQEEIMFSTCPELMAAMLFTENMETNEAILVSGFHRFSSYSGYGDNLEFKGHYSGSDQVHTMVTIDAASYRDTPMCQQFEDASVLRDLNKALIGFSWVPGTDGGRLQPGNIAAKDALTDDKYEDIVNSVDVLLSLPALQAEFERMSSGLSSSSLAVNIDSQSASANSAEEESNRQPNTESSRRESRDFYGELRDFLSSSSSGSRSSGSAGPHSSTASSSGSRSGSLSSHGTNGSTIDFPEFWSNFRRRSSQISDTTSRRSSSSKHSSDFSTDLESAIQARSKNLSTQKLSTAVVKEKQKDLKRDRTPKESSSSHSRLSTNKPMLKSHKSRYVFSDVAAPPADTRRSRTAPESSTKKQSGKKEAKKHDEKRRKQRADSTKHDPLKYTRSQKFIRFVNSLAEISVSRGVLEGAEILVQRSAGPRNMSDELYNWFATKIVAEVFLHVLREVDGQQNSQNAALSQPQQNSTFPGEAGCELSREDYSASRLDVSRDEAVVPKPKSILPVKSDAQAPESKVSGQMRMYGSLKMVKFKDNQAQDDSSLSFPQAQVTSSTKTNASPTFHRHSSNIPVPSRRRSSVDLPLSSSSSPPGASGLTSSKLQLKSASPQQKQASMSSNGSLTSRDLSIDVYQTAAAIVSQVFQAVSDSLEAQPLSPVSSGRHGTLSSSDTAIHSTGLLLINSTYDSIASNIFSSSSPKASESPRRTRRSVSPSIGGIFSRKPMSRETLTNAFLKVDSRPSFKTYERRSSEPCQTSVLLSLQAFNSIKFSKQAVEDKQRKISRTDDDIGRPRTWRRGSLDGFSFERRNSCGFKDPVLSRFAEELMKADTSVPELVIVGSSSSSSTSGKYFYCVYPDEYTLIPCSNRYLQINGWEHLPSTNNHPRLMKW</sequence>
<accession>A0A8S3YZZ9</accession>
<organism evidence="8 9">
    <name type="scientific">Candidula unifasciata</name>
    <dbReference type="NCBI Taxonomy" id="100452"/>
    <lineage>
        <taxon>Eukaryota</taxon>
        <taxon>Metazoa</taxon>
        <taxon>Spiralia</taxon>
        <taxon>Lophotrochozoa</taxon>
        <taxon>Mollusca</taxon>
        <taxon>Gastropoda</taxon>
        <taxon>Heterobranchia</taxon>
        <taxon>Euthyneura</taxon>
        <taxon>Panpulmonata</taxon>
        <taxon>Eupulmonata</taxon>
        <taxon>Stylommatophora</taxon>
        <taxon>Helicina</taxon>
        <taxon>Helicoidea</taxon>
        <taxon>Geomitridae</taxon>
        <taxon>Candidula</taxon>
    </lineage>
</organism>
<protein>
    <recommendedName>
        <fullName evidence="2">poly(ADP-ribose) glycohydrolase</fullName>
        <ecNumber evidence="2">3.2.1.143</ecNumber>
    </recommendedName>
</protein>
<dbReference type="PANTHER" id="PTHR12837">
    <property type="entry name" value="POLY ADP-RIBOSE GLYCOHYDROLASE"/>
    <property type="match status" value="1"/>
</dbReference>
<proteinExistence type="inferred from homology"/>
<dbReference type="PANTHER" id="PTHR12837:SF0">
    <property type="entry name" value="POLY(ADP-RIBOSE) GLYCOHYDROLASE"/>
    <property type="match status" value="1"/>
</dbReference>
<feature type="binding site" evidence="4">
    <location>
        <position position="311"/>
    </location>
    <ligand>
        <name>substrate</name>
    </ligand>
</feature>
<feature type="compositionally biased region" description="Low complexity" evidence="5">
    <location>
        <begin position="464"/>
        <end position="499"/>
    </location>
</feature>
<name>A0A8S3YZZ9_9EUPU</name>
<feature type="domain" description="PARG helical" evidence="7">
    <location>
        <begin position="93"/>
        <end position="198"/>
    </location>
</feature>
<feature type="compositionally biased region" description="Polar residues" evidence="5">
    <location>
        <begin position="546"/>
        <end position="558"/>
    </location>
</feature>
<dbReference type="GO" id="GO:0009225">
    <property type="term" value="P:nucleotide-sugar metabolic process"/>
    <property type="evidence" value="ECO:0007669"/>
    <property type="project" value="TreeGrafter"/>
</dbReference>
<dbReference type="EC" id="3.2.1.143" evidence="2"/>
<dbReference type="GO" id="GO:0005634">
    <property type="term" value="C:nucleus"/>
    <property type="evidence" value="ECO:0007669"/>
    <property type="project" value="TreeGrafter"/>
</dbReference>
<evidence type="ECO:0000313" key="9">
    <source>
        <dbReference type="Proteomes" id="UP000678393"/>
    </source>
</evidence>
<feature type="compositionally biased region" description="Basic and acidic residues" evidence="5">
    <location>
        <begin position="562"/>
        <end position="576"/>
    </location>
</feature>
<dbReference type="InterPro" id="IPR048362">
    <property type="entry name" value="PARG_helical"/>
</dbReference>
<feature type="binding site" evidence="4">
    <location>
        <position position="256"/>
    </location>
    <ligand>
        <name>substrate</name>
    </ligand>
</feature>
<keyword evidence="3" id="KW-0378">Hydrolase</keyword>
<dbReference type="GO" id="GO:0004649">
    <property type="term" value="F:poly(ADP-ribose) glycohydrolase activity"/>
    <property type="evidence" value="ECO:0007669"/>
    <property type="project" value="UniProtKB-EC"/>
</dbReference>
<evidence type="ECO:0000313" key="8">
    <source>
        <dbReference type="EMBL" id="CAG5121265.1"/>
    </source>
</evidence>
<feature type="compositionally biased region" description="Polar residues" evidence="5">
    <location>
        <begin position="577"/>
        <end position="589"/>
    </location>
</feature>
<feature type="region of interest" description="Disordered" evidence="5">
    <location>
        <begin position="958"/>
        <end position="981"/>
    </location>
</feature>
<dbReference type="GO" id="GO:1990966">
    <property type="term" value="P:ATP generation from poly-ADP-D-ribose"/>
    <property type="evidence" value="ECO:0007669"/>
    <property type="project" value="TreeGrafter"/>
</dbReference>
<evidence type="ECO:0000256" key="4">
    <source>
        <dbReference type="PIRSR" id="PIRSR607724-2"/>
    </source>
</evidence>
<feature type="compositionally biased region" description="Basic and acidic residues" evidence="5">
    <location>
        <begin position="642"/>
        <end position="651"/>
    </location>
</feature>
<dbReference type="EMBL" id="CAJHNH020001054">
    <property type="protein sequence ID" value="CAG5121265.1"/>
    <property type="molecule type" value="Genomic_DNA"/>
</dbReference>
<feature type="compositionally biased region" description="Basic and acidic residues" evidence="5">
    <location>
        <begin position="448"/>
        <end position="462"/>
    </location>
</feature>
<dbReference type="Proteomes" id="UP000678393">
    <property type="component" value="Unassembled WGS sequence"/>
</dbReference>
<feature type="compositionally biased region" description="Low complexity" evidence="5">
    <location>
        <begin position="845"/>
        <end position="864"/>
    </location>
</feature>
<comment type="caution">
    <text evidence="8">The sequence shown here is derived from an EMBL/GenBank/DDBJ whole genome shotgun (WGS) entry which is preliminary data.</text>
</comment>
<gene>
    <name evidence="8" type="ORF">CUNI_LOCUS6823</name>
</gene>
<feature type="domain" description="PARG catalytic Macro" evidence="6">
    <location>
        <begin position="223"/>
        <end position="365"/>
    </location>
</feature>
<feature type="non-terminal residue" evidence="8">
    <location>
        <position position="1"/>
    </location>
</feature>
<feature type="binding site" evidence="4">
    <location>
        <position position="270"/>
    </location>
    <ligand>
        <name>substrate</name>
    </ligand>
</feature>
<dbReference type="GO" id="GO:0005737">
    <property type="term" value="C:cytoplasm"/>
    <property type="evidence" value="ECO:0007669"/>
    <property type="project" value="TreeGrafter"/>
</dbReference>
<dbReference type="AlphaFoldDB" id="A0A8S3YZZ9"/>
<dbReference type="GO" id="GO:0005975">
    <property type="term" value="P:carbohydrate metabolic process"/>
    <property type="evidence" value="ECO:0007669"/>
    <property type="project" value="InterPro"/>
</dbReference>
<feature type="compositionally biased region" description="Polar residues" evidence="5">
    <location>
        <begin position="723"/>
        <end position="736"/>
    </location>
</feature>
<feature type="region of interest" description="Disordered" evidence="5">
    <location>
        <begin position="723"/>
        <end position="742"/>
    </location>
</feature>
<comment type="similarity">
    <text evidence="1">Belongs to the poly(ADP-ribose) glycohydrolase family.</text>
</comment>
<dbReference type="OrthoDB" id="6154436at2759"/>
<dbReference type="Pfam" id="PF05028">
    <property type="entry name" value="PARG_cat_C"/>
    <property type="match status" value="1"/>
</dbReference>
<evidence type="ECO:0000259" key="6">
    <source>
        <dbReference type="Pfam" id="PF05028"/>
    </source>
</evidence>
<evidence type="ECO:0000256" key="1">
    <source>
        <dbReference type="ARBA" id="ARBA00009545"/>
    </source>
</evidence>
<dbReference type="InterPro" id="IPR046372">
    <property type="entry name" value="PARG_cat_C"/>
</dbReference>